<dbReference type="InterPro" id="IPR052948">
    <property type="entry name" value="Low_temp-induced_all0457"/>
</dbReference>
<sequence length="184" mass="19103">MTAQLTYKGIGFFSKEDQAEQAVKALESSGFTMSQVSILAKQLKKDVVAGGATTGHRVKGQDINDSQRWPEDALTGALWGGLLGGLSSLAIPGAGAVIAVGSIGTAFLAVMAGQGAGAVATMNLKEGLQSLGIPQERVGAFSDRLLSSDFMVIADGTQEDLNQAAAIFQQQGIEDWDIYPTPEA</sequence>
<evidence type="ECO:0000313" key="1">
    <source>
        <dbReference type="EMBL" id="MEP0945986.1"/>
    </source>
</evidence>
<comment type="caution">
    <text evidence="1">The sequence shown here is derived from an EMBL/GenBank/DDBJ whole genome shotgun (WGS) entry which is preliminary data.</text>
</comment>
<name>A0ABV0JZQ3_9CYAN</name>
<evidence type="ECO:0008006" key="3">
    <source>
        <dbReference type="Google" id="ProtNLM"/>
    </source>
</evidence>
<dbReference type="RefSeq" id="WP_190699668.1">
    <property type="nucleotide sequence ID" value="NZ_JAMPKX010000001.1"/>
</dbReference>
<protein>
    <recommendedName>
        <fullName evidence="3">General stress protein 17M-like domain-containing protein</fullName>
    </recommendedName>
</protein>
<reference evidence="1 2" key="1">
    <citation type="submission" date="2022-04" db="EMBL/GenBank/DDBJ databases">
        <title>Positive selection, recombination, and allopatry shape intraspecific diversity of widespread and dominant cyanobacteria.</title>
        <authorList>
            <person name="Wei J."/>
            <person name="Shu W."/>
            <person name="Hu C."/>
        </authorList>
    </citation>
    <scope>NUCLEOTIDE SEQUENCE [LARGE SCALE GENOMIC DNA]</scope>
    <source>
        <strain evidence="1 2">DQ-A4</strain>
    </source>
</reference>
<dbReference type="PANTHER" id="PTHR36109:SF2">
    <property type="entry name" value="MEMBRANE PROTEIN"/>
    <property type="match status" value="1"/>
</dbReference>
<organism evidence="1 2">
    <name type="scientific">Leptolyngbya subtilissima DQ-A4</name>
    <dbReference type="NCBI Taxonomy" id="2933933"/>
    <lineage>
        <taxon>Bacteria</taxon>
        <taxon>Bacillati</taxon>
        <taxon>Cyanobacteriota</taxon>
        <taxon>Cyanophyceae</taxon>
        <taxon>Leptolyngbyales</taxon>
        <taxon>Leptolyngbyaceae</taxon>
        <taxon>Leptolyngbya group</taxon>
        <taxon>Leptolyngbya</taxon>
    </lineage>
</organism>
<keyword evidence="2" id="KW-1185">Reference proteome</keyword>
<dbReference type="PANTHER" id="PTHR36109">
    <property type="entry name" value="MEMBRANE PROTEIN-RELATED"/>
    <property type="match status" value="1"/>
</dbReference>
<evidence type="ECO:0000313" key="2">
    <source>
        <dbReference type="Proteomes" id="UP001482513"/>
    </source>
</evidence>
<dbReference type="Proteomes" id="UP001482513">
    <property type="component" value="Unassembled WGS sequence"/>
</dbReference>
<dbReference type="EMBL" id="JAMPKX010000001">
    <property type="protein sequence ID" value="MEP0945986.1"/>
    <property type="molecule type" value="Genomic_DNA"/>
</dbReference>
<proteinExistence type="predicted"/>
<gene>
    <name evidence="1" type="ORF">NC992_03785</name>
</gene>
<accession>A0ABV0JZQ3</accession>